<reference evidence="3" key="1">
    <citation type="submission" date="2023-07" db="EMBL/GenBank/DDBJ databases">
        <title>30 novel species of actinomycetes from the DSMZ collection.</title>
        <authorList>
            <person name="Nouioui I."/>
        </authorList>
    </citation>
    <scope>NUCLEOTIDE SEQUENCE [LARGE SCALE GENOMIC DNA]</scope>
    <source>
        <strain evidence="3">DSM 44399</strain>
    </source>
</reference>
<dbReference type="InterPro" id="IPR029069">
    <property type="entry name" value="HotDog_dom_sf"/>
</dbReference>
<dbReference type="EMBL" id="JAVREH010000009">
    <property type="protein sequence ID" value="MDT0261616.1"/>
    <property type="molecule type" value="Genomic_DNA"/>
</dbReference>
<dbReference type="Pfam" id="PF22818">
    <property type="entry name" value="ApeI-like"/>
    <property type="match status" value="1"/>
</dbReference>
<sequence length="125" mass="13648">MSHPRASSTTELEAVDVTDDGGTALKTIGREEPYLSGHYPGNPIYPGVFLFDLCEKLASSCPAIPRPFDRLDSLRFFAPALPGDRVRIELTLRRSAAGTVIGAAFLGRSTVEDQQKLFTVRMSYA</sequence>
<accession>A0ABU2J9F6</accession>
<dbReference type="RefSeq" id="WP_311422771.1">
    <property type="nucleotide sequence ID" value="NZ_JAVREH010000009.1"/>
</dbReference>
<dbReference type="Proteomes" id="UP001183176">
    <property type="component" value="Unassembled WGS sequence"/>
</dbReference>
<proteinExistence type="predicted"/>
<evidence type="ECO:0000313" key="3">
    <source>
        <dbReference type="Proteomes" id="UP001183176"/>
    </source>
</evidence>
<protein>
    <recommendedName>
        <fullName evidence="1">ApeI dehydratase-like domain-containing protein</fullName>
    </recommendedName>
</protein>
<dbReference type="SUPFAM" id="SSF54637">
    <property type="entry name" value="Thioesterase/thiol ester dehydrase-isomerase"/>
    <property type="match status" value="1"/>
</dbReference>
<keyword evidence="3" id="KW-1185">Reference proteome</keyword>
<evidence type="ECO:0000313" key="2">
    <source>
        <dbReference type="EMBL" id="MDT0261616.1"/>
    </source>
</evidence>
<feature type="domain" description="ApeI dehydratase-like" evidence="1">
    <location>
        <begin position="26"/>
        <end position="96"/>
    </location>
</feature>
<organism evidence="2 3">
    <name type="scientific">Jatrophihabitans lederbergiae</name>
    <dbReference type="NCBI Taxonomy" id="3075547"/>
    <lineage>
        <taxon>Bacteria</taxon>
        <taxon>Bacillati</taxon>
        <taxon>Actinomycetota</taxon>
        <taxon>Actinomycetes</taxon>
        <taxon>Jatrophihabitantales</taxon>
        <taxon>Jatrophihabitantaceae</taxon>
        <taxon>Jatrophihabitans</taxon>
    </lineage>
</organism>
<gene>
    <name evidence="2" type="ORF">RM423_09445</name>
</gene>
<dbReference type="Gene3D" id="3.10.129.10">
    <property type="entry name" value="Hotdog Thioesterase"/>
    <property type="match status" value="1"/>
</dbReference>
<dbReference type="InterPro" id="IPR054545">
    <property type="entry name" value="ApeI-like"/>
</dbReference>
<comment type="caution">
    <text evidence="2">The sequence shown here is derived from an EMBL/GenBank/DDBJ whole genome shotgun (WGS) entry which is preliminary data.</text>
</comment>
<name>A0ABU2J9F6_9ACTN</name>
<evidence type="ECO:0000259" key="1">
    <source>
        <dbReference type="Pfam" id="PF22818"/>
    </source>
</evidence>